<dbReference type="EMBL" id="JACHHO010000002">
    <property type="protein sequence ID" value="MBB5204775.1"/>
    <property type="molecule type" value="Genomic_DNA"/>
</dbReference>
<keyword evidence="2" id="KW-1185">Reference proteome</keyword>
<dbReference type="RefSeq" id="WP_175423520.1">
    <property type="nucleotide sequence ID" value="NZ_CP040709.1"/>
</dbReference>
<reference evidence="1 2" key="1">
    <citation type="submission" date="2020-08" db="EMBL/GenBank/DDBJ databases">
        <title>Genomic Encyclopedia of Type Strains, Phase IV (KMG-IV): sequencing the most valuable type-strain genomes for metagenomic binning, comparative biology and taxonomic classification.</title>
        <authorList>
            <person name="Goeker M."/>
        </authorList>
    </citation>
    <scope>NUCLEOTIDE SEQUENCE [LARGE SCALE GENOMIC DNA]</scope>
    <source>
        <strain evidence="1 2">DSM 23958</strain>
    </source>
</reference>
<dbReference type="Proteomes" id="UP000554837">
    <property type="component" value="Unassembled WGS sequence"/>
</dbReference>
<dbReference type="PANTHER" id="PTHR33361">
    <property type="entry name" value="GLR0591 PROTEIN"/>
    <property type="match status" value="1"/>
</dbReference>
<dbReference type="AlphaFoldDB" id="A0A840S371"/>
<proteinExistence type="predicted"/>
<name>A0A840S371_9BURK</name>
<organism evidence="1 2">
    <name type="scientific">Inhella inkyongensis</name>
    <dbReference type="NCBI Taxonomy" id="392593"/>
    <lineage>
        <taxon>Bacteria</taxon>
        <taxon>Pseudomonadati</taxon>
        <taxon>Pseudomonadota</taxon>
        <taxon>Betaproteobacteria</taxon>
        <taxon>Burkholderiales</taxon>
        <taxon>Sphaerotilaceae</taxon>
        <taxon>Inhella</taxon>
    </lineage>
</organism>
<evidence type="ECO:0000313" key="1">
    <source>
        <dbReference type="EMBL" id="MBB5204775.1"/>
    </source>
</evidence>
<accession>A0A840S371</accession>
<dbReference type="Pfam" id="PF05960">
    <property type="entry name" value="DUF885"/>
    <property type="match status" value="1"/>
</dbReference>
<sequence length="568" mass="64564">MLAELAERYFQQGLELNPQTGSQLLGEARFEGRLGLSLRPEHRARDTALQQGLLRELQRIDPRALQPEERITHQLLRQEARDRLALLAFPEHLLPINQYGGLPVQLAEWASGQSLQPFGTAAHYRGYLARLRHLPAWVDQAIANLREGQRRGIVVNRALLERGLKNLRELAQTDFDQHPYSAPLRRWPAGIGVEDQQALTSEYRHALGEEIQPALRRLVQFLDTEHLPHTRQTAGLGALPGGKAWYAERVRQHTTTALTPDQVHRLGLQEVARLHQRVDALRQRVGYAGDVTAFLADRQWRDDLQPFRSEAEILDAYRALNARIAAGLPALFERFPKAALAIQAEPEISRATASDHYEPPAMDGSRPGIYYAVIQDPREYERQWMVSLLLHEAQPGHHFQMASQQELDLPQFRKHLWFTAYGEGWALYTETLGYALGLYQDDPVAELGHLKMALHRAIRLVVDTGLHHLGWSREQTIDYIRRTEGAKEDDARRATERYMADPGQALGYMVGALKIQALRERAEKALGARFSLPAFHTQVLRLGCVPLDVLEREIGRWIKDQAGPKPRS</sequence>
<evidence type="ECO:0000313" key="2">
    <source>
        <dbReference type="Proteomes" id="UP000554837"/>
    </source>
</evidence>
<comment type="caution">
    <text evidence="1">The sequence shown here is derived from an EMBL/GenBank/DDBJ whole genome shotgun (WGS) entry which is preliminary data.</text>
</comment>
<dbReference type="PANTHER" id="PTHR33361:SF16">
    <property type="entry name" value="DUF885 DOMAIN-CONTAINING PROTEIN"/>
    <property type="match status" value="1"/>
</dbReference>
<dbReference type="InterPro" id="IPR010281">
    <property type="entry name" value="DUF885"/>
</dbReference>
<gene>
    <name evidence="1" type="ORF">HNQ51_002089</name>
</gene>
<protein>
    <submittedName>
        <fullName evidence="1">Uncharacterized protein (DUF885 family)</fullName>
    </submittedName>
</protein>